<dbReference type="InterPro" id="IPR000073">
    <property type="entry name" value="AB_hydrolase_1"/>
</dbReference>
<proteinExistence type="predicted"/>
<dbReference type="SUPFAM" id="SSF53474">
    <property type="entry name" value="alpha/beta-Hydrolases"/>
    <property type="match status" value="1"/>
</dbReference>
<evidence type="ECO:0000313" key="4">
    <source>
        <dbReference type="Proteomes" id="UP000576209"/>
    </source>
</evidence>
<keyword evidence="1" id="KW-0472">Membrane</keyword>
<reference evidence="3 4" key="1">
    <citation type="submission" date="2020-08" db="EMBL/GenBank/DDBJ databases">
        <title>Genomic Encyclopedia of Type Strains, Phase IV (KMG-IV): sequencing the most valuable type-strain genomes for metagenomic binning, comparative biology and taxonomic classification.</title>
        <authorList>
            <person name="Goeker M."/>
        </authorList>
    </citation>
    <scope>NUCLEOTIDE SEQUENCE [LARGE SCALE GENOMIC DNA]</scope>
    <source>
        <strain evidence="3 4">DSM 105137</strain>
    </source>
</reference>
<accession>A0A840EAE5</accession>
<gene>
    <name evidence="3" type="ORF">GGR28_003327</name>
</gene>
<feature type="domain" description="AB hydrolase-1" evidence="2">
    <location>
        <begin position="82"/>
        <end position="257"/>
    </location>
</feature>
<evidence type="ECO:0000256" key="1">
    <source>
        <dbReference type="SAM" id="Phobius"/>
    </source>
</evidence>
<dbReference type="EMBL" id="JACIFF010000009">
    <property type="protein sequence ID" value="MBB4080692.1"/>
    <property type="molecule type" value="Genomic_DNA"/>
</dbReference>
<evidence type="ECO:0000313" key="3">
    <source>
        <dbReference type="EMBL" id="MBB4080692.1"/>
    </source>
</evidence>
<keyword evidence="1" id="KW-0812">Transmembrane</keyword>
<comment type="caution">
    <text evidence="3">The sequence shown here is derived from an EMBL/GenBank/DDBJ whole genome shotgun (WGS) entry which is preliminary data.</text>
</comment>
<dbReference type="AlphaFoldDB" id="A0A840EAE5"/>
<name>A0A840EAE5_9BACT</name>
<dbReference type="Proteomes" id="UP000576209">
    <property type="component" value="Unassembled WGS sequence"/>
</dbReference>
<dbReference type="InterPro" id="IPR029058">
    <property type="entry name" value="AB_hydrolase_fold"/>
</dbReference>
<keyword evidence="4" id="KW-1185">Reference proteome</keyword>
<dbReference type="Pfam" id="PF12697">
    <property type="entry name" value="Abhydrolase_6"/>
    <property type="match status" value="1"/>
</dbReference>
<keyword evidence="1" id="KW-1133">Transmembrane helix</keyword>
<organism evidence="3 4">
    <name type="scientific">Neolewinella aquimaris</name>
    <dbReference type="NCBI Taxonomy" id="1835722"/>
    <lineage>
        <taxon>Bacteria</taxon>
        <taxon>Pseudomonadati</taxon>
        <taxon>Bacteroidota</taxon>
        <taxon>Saprospiria</taxon>
        <taxon>Saprospirales</taxon>
        <taxon>Lewinellaceae</taxon>
        <taxon>Neolewinella</taxon>
    </lineage>
</organism>
<protein>
    <submittedName>
        <fullName evidence="3">Pimeloyl-ACP methyl ester carboxylesterase</fullName>
    </submittedName>
</protein>
<sequence>MPSAKMIYIAVGIVLIVIATYFLGPKIDVPTYVTTLPEVPEQPALLEDYIARKETAAPTRPNNQARIVWADAKPAVTEYAFVYLHGFGGSYRDGYPVNVNVPAIFGANVFLGRWSGHGLVEEAALRDFTPEGAWEDALEALAIGKSIGRKVIVMSTSTGGTLALKLAAEFPDQVHALINMGPNVEDDQPGASLLMSPWGHELAYLASFGSNKKIGHEEPGAAQYFDTIYPSEALVELQVLVQTTMTPETFAAVSCPVLTLFYKENFFVKDEHVEVASYPEVHEQLSTPTAEKELLPLPTPKTHFVGSDIKSEDWQAAQQAVVKFCREVLAMETLHPIDYVAHAPGVE</sequence>
<dbReference type="Gene3D" id="3.40.50.1820">
    <property type="entry name" value="alpha/beta hydrolase"/>
    <property type="match status" value="1"/>
</dbReference>
<dbReference type="RefSeq" id="WP_183496918.1">
    <property type="nucleotide sequence ID" value="NZ_JACIFF010000009.1"/>
</dbReference>
<evidence type="ECO:0000259" key="2">
    <source>
        <dbReference type="Pfam" id="PF12697"/>
    </source>
</evidence>
<feature type="transmembrane region" description="Helical" evidence="1">
    <location>
        <begin position="7"/>
        <end position="24"/>
    </location>
</feature>